<feature type="coiled-coil region" evidence="1">
    <location>
        <begin position="118"/>
        <end position="170"/>
    </location>
</feature>
<evidence type="ECO:0000259" key="2">
    <source>
        <dbReference type="Pfam" id="PF24481"/>
    </source>
</evidence>
<protein>
    <submittedName>
        <fullName evidence="3">Zinc ribbon domain protein</fullName>
    </submittedName>
</protein>
<gene>
    <name evidence="3" type="ORF">Pan181_32820</name>
</gene>
<feature type="domain" description="CT398-like coiled coil hairpin" evidence="2">
    <location>
        <begin position="16"/>
        <end position="187"/>
    </location>
</feature>
<dbReference type="KEGG" id="amuc:Pan181_32820"/>
<dbReference type="Proteomes" id="UP000315750">
    <property type="component" value="Chromosome"/>
</dbReference>
<dbReference type="RefSeq" id="WP_145247977.1">
    <property type="nucleotide sequence ID" value="NZ_CP036278.1"/>
</dbReference>
<evidence type="ECO:0000313" key="4">
    <source>
        <dbReference type="Proteomes" id="UP000315750"/>
    </source>
</evidence>
<dbReference type="AlphaFoldDB" id="A0A518AQR6"/>
<sequence length="233" mass="25842">MAATAATLRTLHRIHVQLAELRDRLDRGPRQIALRQQNVAAREADLQAAHEAVKQVKLRVDGQQLDLKASEQRIVDWNAKLNACSSNKEFQTLKEQIAAAEMATSVLSDEILENLERIDNLGEKVVKAESDLKATEEELAKITEKVEASAEVIRGDIERLEVDLAEAEKGIPADFRTEYDRVINHKGAEGMSEVEDGVCNGCGQKITPNMHNALLMSRPTFCGSCGRLLYIPE</sequence>
<dbReference type="EMBL" id="CP036278">
    <property type="protein sequence ID" value="QDU57068.1"/>
    <property type="molecule type" value="Genomic_DNA"/>
</dbReference>
<keyword evidence="1" id="KW-0175">Coiled coil</keyword>
<dbReference type="OrthoDB" id="260976at2"/>
<evidence type="ECO:0000256" key="1">
    <source>
        <dbReference type="SAM" id="Coils"/>
    </source>
</evidence>
<reference evidence="3 4" key="1">
    <citation type="submission" date="2019-02" db="EMBL/GenBank/DDBJ databases">
        <title>Deep-cultivation of Planctomycetes and their phenomic and genomic characterization uncovers novel biology.</title>
        <authorList>
            <person name="Wiegand S."/>
            <person name="Jogler M."/>
            <person name="Boedeker C."/>
            <person name="Pinto D."/>
            <person name="Vollmers J."/>
            <person name="Rivas-Marin E."/>
            <person name="Kohn T."/>
            <person name="Peeters S.H."/>
            <person name="Heuer A."/>
            <person name="Rast P."/>
            <person name="Oberbeckmann S."/>
            <person name="Bunk B."/>
            <person name="Jeske O."/>
            <person name="Meyerdierks A."/>
            <person name="Storesund J.E."/>
            <person name="Kallscheuer N."/>
            <person name="Luecker S."/>
            <person name="Lage O.M."/>
            <person name="Pohl T."/>
            <person name="Merkel B.J."/>
            <person name="Hornburger P."/>
            <person name="Mueller R.-W."/>
            <person name="Bruemmer F."/>
            <person name="Labrenz M."/>
            <person name="Spormann A.M."/>
            <person name="Op den Camp H."/>
            <person name="Overmann J."/>
            <person name="Amann R."/>
            <person name="Jetten M.S.M."/>
            <person name="Mascher T."/>
            <person name="Medema M.H."/>
            <person name="Devos D.P."/>
            <person name="Kaster A.-K."/>
            <person name="Ovreas L."/>
            <person name="Rohde M."/>
            <person name="Galperin M.Y."/>
            <person name="Jogler C."/>
        </authorList>
    </citation>
    <scope>NUCLEOTIDE SEQUENCE [LARGE SCALE GENOMIC DNA]</scope>
    <source>
        <strain evidence="3 4">Pan181</strain>
    </source>
</reference>
<dbReference type="Pfam" id="PF24481">
    <property type="entry name" value="CT398_CC"/>
    <property type="match status" value="1"/>
</dbReference>
<organism evidence="3 4">
    <name type="scientific">Aeoliella mucimassa</name>
    <dbReference type="NCBI Taxonomy" id="2527972"/>
    <lineage>
        <taxon>Bacteria</taxon>
        <taxon>Pseudomonadati</taxon>
        <taxon>Planctomycetota</taxon>
        <taxon>Planctomycetia</taxon>
        <taxon>Pirellulales</taxon>
        <taxon>Lacipirellulaceae</taxon>
        <taxon>Aeoliella</taxon>
    </lineage>
</organism>
<accession>A0A518AQR6</accession>
<name>A0A518AQR6_9BACT</name>
<dbReference type="Gene3D" id="1.10.287.1490">
    <property type="match status" value="1"/>
</dbReference>
<dbReference type="InterPro" id="IPR056003">
    <property type="entry name" value="CT398_CC_hairpin"/>
</dbReference>
<proteinExistence type="predicted"/>
<evidence type="ECO:0000313" key="3">
    <source>
        <dbReference type="EMBL" id="QDU57068.1"/>
    </source>
</evidence>
<keyword evidence="4" id="KW-1185">Reference proteome</keyword>